<comment type="catalytic activity">
    <reaction evidence="1">
        <text>a 1,2-diacyl-sn-glycero-3-phosphate + H2O = a 1,2-diacyl-sn-glycerol + phosphate</text>
        <dbReference type="Rhea" id="RHEA:27429"/>
        <dbReference type="ChEBI" id="CHEBI:15377"/>
        <dbReference type="ChEBI" id="CHEBI:17815"/>
        <dbReference type="ChEBI" id="CHEBI:43474"/>
        <dbReference type="ChEBI" id="CHEBI:58608"/>
        <dbReference type="EC" id="3.1.3.4"/>
    </reaction>
    <physiologicalReaction direction="left-to-right" evidence="1">
        <dbReference type="Rhea" id="RHEA:27430"/>
    </physiologicalReaction>
</comment>
<dbReference type="GO" id="GO:0005634">
    <property type="term" value="C:nucleus"/>
    <property type="evidence" value="ECO:0007669"/>
    <property type="project" value="TreeGrafter"/>
</dbReference>
<gene>
    <name evidence="8" type="ORF">Zmor_019990</name>
</gene>
<feature type="compositionally biased region" description="Polar residues" evidence="6">
    <location>
        <begin position="444"/>
        <end position="454"/>
    </location>
</feature>
<feature type="region of interest" description="Disordered" evidence="6">
    <location>
        <begin position="172"/>
        <end position="197"/>
    </location>
</feature>
<dbReference type="GO" id="GO:0009062">
    <property type="term" value="P:fatty acid catabolic process"/>
    <property type="evidence" value="ECO:0007669"/>
    <property type="project" value="TreeGrafter"/>
</dbReference>
<dbReference type="InterPro" id="IPR007651">
    <property type="entry name" value="Lipin_N"/>
</dbReference>
<dbReference type="Pfam" id="PF16876">
    <property type="entry name" value="Lipin_mid"/>
    <property type="match status" value="1"/>
</dbReference>
<feature type="compositionally biased region" description="Polar residues" evidence="6">
    <location>
        <begin position="271"/>
        <end position="285"/>
    </location>
</feature>
<comment type="caution">
    <text evidence="8">The sequence shown here is derived from an EMBL/GenBank/DDBJ whole genome shotgun (WGS) entry which is preliminary data.</text>
</comment>
<feature type="region of interest" description="Disordered" evidence="6">
    <location>
        <begin position="434"/>
        <end position="457"/>
    </location>
</feature>
<keyword evidence="9" id="KW-1185">Reference proteome</keyword>
<comment type="cofactor">
    <cofactor evidence="2">
        <name>Mg(2+)</name>
        <dbReference type="ChEBI" id="CHEBI:18420"/>
    </cofactor>
</comment>
<feature type="region of interest" description="Disordered" evidence="6">
    <location>
        <begin position="212"/>
        <end position="312"/>
    </location>
</feature>
<dbReference type="InterPro" id="IPR036412">
    <property type="entry name" value="HAD-like_sf"/>
</dbReference>
<dbReference type="SUPFAM" id="SSF56784">
    <property type="entry name" value="HAD-like"/>
    <property type="match status" value="1"/>
</dbReference>
<evidence type="ECO:0000256" key="2">
    <source>
        <dbReference type="ARBA" id="ARBA00001946"/>
    </source>
</evidence>
<keyword evidence="5" id="KW-0378">Hydrolase</keyword>
<dbReference type="EMBL" id="JALNTZ010000006">
    <property type="protein sequence ID" value="KAJ3648168.1"/>
    <property type="molecule type" value="Genomic_DNA"/>
</dbReference>
<evidence type="ECO:0000256" key="6">
    <source>
        <dbReference type="SAM" id="MobiDB-lite"/>
    </source>
</evidence>
<evidence type="ECO:0000256" key="3">
    <source>
        <dbReference type="ARBA" id="ARBA00005476"/>
    </source>
</evidence>
<dbReference type="PANTHER" id="PTHR12181:SF12">
    <property type="entry name" value="PHOSPHATIDATE PHOSPHATASE"/>
    <property type="match status" value="1"/>
</dbReference>
<dbReference type="InterPro" id="IPR013209">
    <property type="entry name" value="LNS2"/>
</dbReference>
<dbReference type="GO" id="GO:0019432">
    <property type="term" value="P:triglyceride biosynthetic process"/>
    <property type="evidence" value="ECO:0007669"/>
    <property type="project" value="TreeGrafter"/>
</dbReference>
<feature type="compositionally biased region" description="Basic residues" evidence="6">
    <location>
        <begin position="239"/>
        <end position="252"/>
    </location>
</feature>
<dbReference type="GO" id="GO:0045944">
    <property type="term" value="P:positive regulation of transcription by RNA polymerase II"/>
    <property type="evidence" value="ECO:0007669"/>
    <property type="project" value="TreeGrafter"/>
</dbReference>
<dbReference type="InterPro" id="IPR031703">
    <property type="entry name" value="Lipin_mid"/>
</dbReference>
<dbReference type="AlphaFoldDB" id="A0AA38I2J0"/>
<dbReference type="PANTHER" id="PTHR12181">
    <property type="entry name" value="LIPIN"/>
    <property type="match status" value="1"/>
</dbReference>
<dbReference type="Pfam" id="PF08235">
    <property type="entry name" value="LNS2"/>
    <property type="match status" value="1"/>
</dbReference>
<dbReference type="GO" id="GO:0003713">
    <property type="term" value="F:transcription coactivator activity"/>
    <property type="evidence" value="ECO:0007669"/>
    <property type="project" value="TreeGrafter"/>
</dbReference>
<dbReference type="GO" id="GO:0008195">
    <property type="term" value="F:phosphatidate phosphatase activity"/>
    <property type="evidence" value="ECO:0007669"/>
    <property type="project" value="UniProtKB-EC"/>
</dbReference>
<dbReference type="InterPro" id="IPR031315">
    <property type="entry name" value="LNS2/PITP"/>
</dbReference>
<reference evidence="8" key="1">
    <citation type="journal article" date="2023" name="G3 (Bethesda)">
        <title>Whole genome assemblies of Zophobas morio and Tenebrio molitor.</title>
        <authorList>
            <person name="Kaur S."/>
            <person name="Stinson S.A."/>
            <person name="diCenzo G.C."/>
        </authorList>
    </citation>
    <scope>NUCLEOTIDE SEQUENCE</scope>
    <source>
        <strain evidence="8">QUZm001</strain>
    </source>
</reference>
<dbReference type="Pfam" id="PF04571">
    <property type="entry name" value="Lipin_N"/>
    <property type="match status" value="1"/>
</dbReference>
<feature type="region of interest" description="Disordered" evidence="6">
    <location>
        <begin position="351"/>
        <end position="377"/>
    </location>
</feature>
<name>A0AA38I2J0_9CUCU</name>
<dbReference type="EC" id="3.1.3.4" evidence="4"/>
<proteinExistence type="inferred from homology"/>
<dbReference type="InterPro" id="IPR026058">
    <property type="entry name" value="LIPIN"/>
</dbReference>
<evidence type="ECO:0000256" key="5">
    <source>
        <dbReference type="ARBA" id="ARBA00022801"/>
    </source>
</evidence>
<feature type="compositionally biased region" description="Basic and acidic residues" evidence="6">
    <location>
        <begin position="214"/>
        <end position="238"/>
    </location>
</feature>
<accession>A0AA38I2J0</accession>
<feature type="compositionally biased region" description="Basic and acidic residues" evidence="6">
    <location>
        <begin position="287"/>
        <end position="298"/>
    </location>
</feature>
<sequence>MYSMTYNIGKLFSNVKEFYNEINTATLTGAIDVIVVEQEDGNYNCSPFHVRFGKLGVLRSREKVVDIEINGEPQDIHMKLGESGEAFFVEELEDDENEIPEHLATSPIPVSEFENIFTSQTRRRSFTEQLPAAFENQVNDYTKRRNTADNENAKDRERDFLKRQIVLGNIGIGEMSEQEMSRSMQSNTKESVEDLSKSADISDTIFKMDSLEMDTSRSECVPKEEGSVKEDVSGESRGSKKKRRKTKKKNAPRKSSSVNQISVEQVDKNNDSATTEPSSIESNASDPELKDLQNHDRPAPSPSTNNRKIRDPDFHFFSDTELTTNVVDSRADSPIQVEAVQSDSEFEVKNRKDNNVNNGQSWEWGGFPNVSQTNSPTSEQAITKNDQFALSNVFSFMKKSHAHQSDGIYLSEINSVEPEVQALYFSKSKDKTNADADMDCESGNGPSLAQSPNSAEGCKSIDSDFDEHIKGGRNDVTLSLCGWDPEPDAARFEEHAVTFSDFCNNPMLLENSNLVVNFRGKYYNWKVAAPIISSLMVFNRPLLQASVDQLCNMHMPSNQSIKDVTKTEAKTSWWHWRRSKTSRETTPAVEARKTEETKETSIEIGDDELVVVTQSHEEKEVTIELSPKALNEKCKKTLRLSSKQIASLNLREGMNEIVFSVTTAYQGTTRCTCHLYKWKWDDKIVISDIDGTITKSDVLGHILPIVGKDWAQSGVAQLFNKIKDNGYKLLYLSARAIGQARITREYLKSIKQGNLTMPDGPILLNPTSLITAFHREVIEKKPELFKISCMSDIKALFPASSNPFYAGYGNRINDVWAYRAVGIPIVRIFTINPKGELKHELTQTFQSTYSTMTYYVDQLFPPLIEAANDYSQFAYWRDPLPVVDELPEVA</sequence>
<evidence type="ECO:0000313" key="9">
    <source>
        <dbReference type="Proteomes" id="UP001168821"/>
    </source>
</evidence>
<dbReference type="GO" id="GO:0032869">
    <property type="term" value="P:cellular response to insulin stimulus"/>
    <property type="evidence" value="ECO:0007669"/>
    <property type="project" value="TreeGrafter"/>
</dbReference>
<evidence type="ECO:0000259" key="7">
    <source>
        <dbReference type="SMART" id="SM00775"/>
    </source>
</evidence>
<comment type="similarity">
    <text evidence="3">Belongs to the lipin family.</text>
</comment>
<dbReference type="SMART" id="SM00775">
    <property type="entry name" value="LNS2"/>
    <property type="match status" value="1"/>
</dbReference>
<evidence type="ECO:0000256" key="1">
    <source>
        <dbReference type="ARBA" id="ARBA00001180"/>
    </source>
</evidence>
<evidence type="ECO:0000313" key="8">
    <source>
        <dbReference type="EMBL" id="KAJ3648168.1"/>
    </source>
</evidence>
<dbReference type="Proteomes" id="UP001168821">
    <property type="component" value="Unassembled WGS sequence"/>
</dbReference>
<organism evidence="8 9">
    <name type="scientific">Zophobas morio</name>
    <dbReference type="NCBI Taxonomy" id="2755281"/>
    <lineage>
        <taxon>Eukaryota</taxon>
        <taxon>Metazoa</taxon>
        <taxon>Ecdysozoa</taxon>
        <taxon>Arthropoda</taxon>
        <taxon>Hexapoda</taxon>
        <taxon>Insecta</taxon>
        <taxon>Pterygota</taxon>
        <taxon>Neoptera</taxon>
        <taxon>Endopterygota</taxon>
        <taxon>Coleoptera</taxon>
        <taxon>Polyphaga</taxon>
        <taxon>Cucujiformia</taxon>
        <taxon>Tenebrionidae</taxon>
        <taxon>Zophobas</taxon>
    </lineage>
</organism>
<evidence type="ECO:0000256" key="4">
    <source>
        <dbReference type="ARBA" id="ARBA00012638"/>
    </source>
</evidence>
<protein>
    <recommendedName>
        <fullName evidence="4">phosphatidate phosphatase</fullName>
        <ecNumber evidence="4">3.1.3.4</ecNumber>
    </recommendedName>
</protein>
<feature type="domain" description="LNS2/PITP" evidence="7">
    <location>
        <begin position="684"/>
        <end position="840"/>
    </location>
</feature>